<keyword evidence="4 7" id="KW-0812">Transmembrane</keyword>
<dbReference type="STRING" id="571298.SAMN04488026_10168"/>
<proteinExistence type="inferred from homology"/>
<reference evidence="8 9" key="1">
    <citation type="submission" date="2016-10" db="EMBL/GenBank/DDBJ databases">
        <authorList>
            <person name="de Groot N.N."/>
        </authorList>
    </citation>
    <scope>NUCLEOTIDE SEQUENCE [LARGE SCALE GENOMIC DNA]</scope>
    <source>
        <strain evidence="8 9">DSM 25294</strain>
    </source>
</reference>
<keyword evidence="5 7" id="KW-1133">Transmembrane helix</keyword>
<feature type="transmembrane region" description="Helical" evidence="7">
    <location>
        <begin position="12"/>
        <end position="30"/>
    </location>
</feature>
<evidence type="ECO:0000256" key="3">
    <source>
        <dbReference type="ARBA" id="ARBA00022475"/>
    </source>
</evidence>
<evidence type="ECO:0000313" key="9">
    <source>
        <dbReference type="Proteomes" id="UP000199382"/>
    </source>
</evidence>
<evidence type="ECO:0000313" key="8">
    <source>
        <dbReference type="EMBL" id="SDJ34934.1"/>
    </source>
</evidence>
<keyword evidence="3" id="KW-1003">Cell membrane</keyword>
<keyword evidence="6 7" id="KW-0472">Membrane</keyword>
<evidence type="ECO:0000256" key="6">
    <source>
        <dbReference type="ARBA" id="ARBA00023136"/>
    </source>
</evidence>
<evidence type="ECO:0000256" key="1">
    <source>
        <dbReference type="ARBA" id="ARBA00004651"/>
    </source>
</evidence>
<feature type="transmembrane region" description="Helical" evidence="7">
    <location>
        <begin position="69"/>
        <end position="90"/>
    </location>
</feature>
<evidence type="ECO:0000256" key="2">
    <source>
        <dbReference type="ARBA" id="ARBA00011006"/>
    </source>
</evidence>
<dbReference type="InterPro" id="IPR007341">
    <property type="entry name" value="Transgly_assoc"/>
</dbReference>
<dbReference type="RefSeq" id="WP_212635052.1">
    <property type="nucleotide sequence ID" value="NZ_FNEK01000016.1"/>
</dbReference>
<dbReference type="GO" id="GO:0005886">
    <property type="term" value="C:plasma membrane"/>
    <property type="evidence" value="ECO:0007669"/>
    <property type="project" value="UniProtKB-SubCell"/>
</dbReference>
<feature type="transmembrane region" description="Helical" evidence="7">
    <location>
        <begin position="37"/>
        <end position="57"/>
    </location>
</feature>
<dbReference type="PANTHER" id="PTHR33884:SF3">
    <property type="entry name" value="UPF0410 PROTEIN YMGE"/>
    <property type="match status" value="1"/>
</dbReference>
<name>A0A1G8T0I7_9RHOB</name>
<protein>
    <submittedName>
        <fullName evidence="8">Uncharacterized membrane protein YeaQ/YmgE, transglycosylase-associated protein family</fullName>
    </submittedName>
</protein>
<evidence type="ECO:0000256" key="7">
    <source>
        <dbReference type="SAM" id="Phobius"/>
    </source>
</evidence>
<organism evidence="8 9">
    <name type="scientific">Aliiruegeria lutimaris</name>
    <dbReference type="NCBI Taxonomy" id="571298"/>
    <lineage>
        <taxon>Bacteria</taxon>
        <taxon>Pseudomonadati</taxon>
        <taxon>Pseudomonadota</taxon>
        <taxon>Alphaproteobacteria</taxon>
        <taxon>Rhodobacterales</taxon>
        <taxon>Roseobacteraceae</taxon>
        <taxon>Aliiruegeria</taxon>
    </lineage>
</organism>
<dbReference type="EMBL" id="FNEK01000016">
    <property type="protein sequence ID" value="SDJ34934.1"/>
    <property type="molecule type" value="Genomic_DNA"/>
</dbReference>
<gene>
    <name evidence="8" type="ORF">SAMN04488026_10168</name>
</gene>
<dbReference type="Pfam" id="PF04226">
    <property type="entry name" value="Transgly_assoc"/>
    <property type="match status" value="1"/>
</dbReference>
<dbReference type="PANTHER" id="PTHR33884">
    <property type="entry name" value="UPF0410 PROTEIN YMGE"/>
    <property type="match status" value="1"/>
</dbReference>
<comment type="similarity">
    <text evidence="2">Belongs to the UPF0410 family.</text>
</comment>
<evidence type="ECO:0000256" key="5">
    <source>
        <dbReference type="ARBA" id="ARBA00022989"/>
    </source>
</evidence>
<comment type="subcellular location">
    <subcellularLocation>
        <location evidence="1">Cell membrane</location>
        <topology evidence="1">Multi-pass membrane protein</topology>
    </subcellularLocation>
</comment>
<dbReference type="AlphaFoldDB" id="A0A1G8T0I7"/>
<keyword evidence="9" id="KW-1185">Reference proteome</keyword>
<sequence>MDGVSQAETMVFSGWLIAIVIGAIAGWLAGKLVAGGGFGFLANTVLGIGGAILANFALPMIGVRFGSGFFGSIVAASIGAAAVLLLIRIIKRI</sequence>
<evidence type="ECO:0000256" key="4">
    <source>
        <dbReference type="ARBA" id="ARBA00022692"/>
    </source>
</evidence>
<accession>A0A1G8T0I7</accession>
<dbReference type="Proteomes" id="UP000199382">
    <property type="component" value="Unassembled WGS sequence"/>
</dbReference>